<dbReference type="VEuPathDB" id="FungiDB:AFLA_002035"/>
<dbReference type="InterPro" id="IPR008914">
    <property type="entry name" value="PEBP"/>
</dbReference>
<proteinExistence type="inferred from homology"/>
<dbReference type="GO" id="GO:0016836">
    <property type="term" value="F:hydro-lyase activity"/>
    <property type="evidence" value="ECO:0007669"/>
    <property type="project" value="InterPro"/>
</dbReference>
<dbReference type="CDD" id="cd01577">
    <property type="entry name" value="IPMI_Swivel"/>
    <property type="match status" value="1"/>
</dbReference>
<evidence type="ECO:0000313" key="6">
    <source>
        <dbReference type="EMBL" id="KAB8251782.1"/>
    </source>
</evidence>
<dbReference type="PANTHER" id="PTHR43345">
    <property type="entry name" value="3-ISOPROPYLMALATE DEHYDRATASE SMALL SUBUNIT 2-RELATED-RELATED"/>
    <property type="match status" value="1"/>
</dbReference>
<dbReference type="InterPro" id="IPR049556">
    <property type="entry name" value="PhiB"/>
</dbReference>
<dbReference type="Gene3D" id="3.30.499.10">
    <property type="entry name" value="Aconitase, domain 3"/>
    <property type="match status" value="2"/>
</dbReference>
<evidence type="ECO:0000256" key="2">
    <source>
        <dbReference type="ARBA" id="ARBA00009869"/>
    </source>
</evidence>
<dbReference type="AlphaFoldDB" id="A0A5N6HB88"/>
<protein>
    <recommendedName>
        <fullName evidence="5">Aconitase A/isopropylmalate dehydratase small subunit swivel domain-containing protein</fullName>
    </recommendedName>
</protein>
<keyword evidence="3" id="KW-0408">Iron</keyword>
<dbReference type="EMBL" id="ML734558">
    <property type="protein sequence ID" value="KAB8251782.1"/>
    <property type="molecule type" value="Genomic_DNA"/>
</dbReference>
<dbReference type="Pfam" id="PF00694">
    <property type="entry name" value="Aconitase_C"/>
    <property type="match status" value="1"/>
</dbReference>
<dbReference type="SUPFAM" id="SSF49777">
    <property type="entry name" value="PEBP-like"/>
    <property type="match status" value="1"/>
</dbReference>
<dbReference type="VEuPathDB" id="FungiDB:AFLA_002037"/>
<gene>
    <name evidence="6" type="ORF">BDV35DRAFT_376517</name>
</gene>
<dbReference type="VEuPathDB" id="FungiDB:F9C07_1506477"/>
<evidence type="ECO:0000256" key="4">
    <source>
        <dbReference type="ARBA" id="ARBA00023239"/>
    </source>
</evidence>
<dbReference type="VEuPathDB" id="FungiDB:F9C07_2232132"/>
<dbReference type="Proteomes" id="UP000325434">
    <property type="component" value="Unassembled WGS sequence"/>
</dbReference>
<dbReference type="VEuPathDB" id="FungiDB:AFLA_002036"/>
<dbReference type="InterPro" id="IPR036610">
    <property type="entry name" value="PEBP-like_sf"/>
</dbReference>
<dbReference type="InterPro" id="IPR033940">
    <property type="entry name" value="IPMI_Swivel"/>
</dbReference>
<accession>A0A5N6HB88</accession>
<reference evidence="6" key="1">
    <citation type="submission" date="2019-04" db="EMBL/GenBank/DDBJ databases">
        <title>Friends and foes A comparative genomics study of 23 Aspergillus species from section Flavi.</title>
        <authorList>
            <consortium name="DOE Joint Genome Institute"/>
            <person name="Kjaerbolling I."/>
            <person name="Vesth T."/>
            <person name="Frisvad J.C."/>
            <person name="Nybo J.L."/>
            <person name="Theobald S."/>
            <person name="Kildgaard S."/>
            <person name="Isbrandt T."/>
            <person name="Kuo A."/>
            <person name="Sato A."/>
            <person name="Lyhne E.K."/>
            <person name="Kogle M.E."/>
            <person name="Wiebenga A."/>
            <person name="Kun R.S."/>
            <person name="Lubbers R.J."/>
            <person name="Makela M.R."/>
            <person name="Barry K."/>
            <person name="Chovatia M."/>
            <person name="Clum A."/>
            <person name="Daum C."/>
            <person name="Haridas S."/>
            <person name="He G."/>
            <person name="LaButti K."/>
            <person name="Lipzen A."/>
            <person name="Mondo S."/>
            <person name="Riley R."/>
            <person name="Salamov A."/>
            <person name="Simmons B.A."/>
            <person name="Magnuson J.K."/>
            <person name="Henrissat B."/>
            <person name="Mortensen U.H."/>
            <person name="Larsen T.O."/>
            <person name="Devries R.P."/>
            <person name="Grigoriev I.V."/>
            <person name="Machida M."/>
            <person name="Baker S.E."/>
            <person name="Andersen M.R."/>
        </authorList>
    </citation>
    <scope>NUCLEOTIDE SEQUENCE [LARGE SCALE GENOMIC DNA]</scope>
    <source>
        <strain evidence="6">CBS 121.62</strain>
    </source>
</reference>
<name>A0A5N6HB88_ASPFL</name>
<dbReference type="InterPro" id="IPR015928">
    <property type="entry name" value="Aconitase/3IPM_dehydase_swvl"/>
</dbReference>
<dbReference type="Pfam" id="PF01161">
    <property type="entry name" value="PBP"/>
    <property type="match status" value="1"/>
</dbReference>
<dbReference type="InterPro" id="IPR000573">
    <property type="entry name" value="AconitaseA/IPMdHydase_ssu_swvl"/>
</dbReference>
<comment type="similarity">
    <text evidence="1">Belongs to the aconitase/IPM isomerase family.</text>
</comment>
<evidence type="ECO:0000256" key="1">
    <source>
        <dbReference type="ARBA" id="ARBA00007185"/>
    </source>
</evidence>
<dbReference type="InterPro" id="IPR050075">
    <property type="entry name" value="LeuD"/>
</dbReference>
<sequence length="779" mass="86998">MSRKRKTGLKDVYQILEDVRKIRIEHVESMFMRSAPCSKYTENAISDRLIEGTSSLGSNLLQNLKIAQDTLRDYGHFREADALTDVLINCAQLPELGGLGLTEHTDLTEEQDSEVLFLVSAWWEALNSADRAKAFPTPLRTRPEGRRGMTLSEKIFSLHDIDQRGSVAPGDLIRVDVDWVIASEASWAGMESTYNRLRKPGIFRNDRFWLAGDHVVDPRINGLPRVQALIDASERAKRVFKLTDYQGMNELGGITGVFVPDILTQRLIQKRKAPRHRTASIYMKPDDDAQYVGTHQIDLSKVQSFIAKYPRPDDVVPVVDCEGMELDGCFIGACTTTEEDLILAALVLEQGLKGSIGHLGSAATVAASSFTMRITDPTFLLDAIDTKKWDNLRRTRDSIIPESPTEIVEYMEPSESPRPCCEIQSKERIIRSMLVDASTVKHQVLTGRVQLLGDFIDTDALAPAEFLIGMETHEAAGEHCLQYTHPEFRDRVKGGFNIIVAGKAFGCGSSREQAVMALLECGAKCVIAESFAFIFQRNMPNLGLLGITMPEKLFHAAAEDGAEIEIDLNDSIINMDGRPFRFSLSPLERELFHHGGIASAFGKFGSNLFEAMTEGKRLGVTPHCGITKATDVHPELQCFPELRWTPPPKVQVKEYILISEDIDPPIPRFVVMHGLFYAIPPTITGVLPDDTEQDRNTKDHITRSGWRYVPNLRGSSYIGPAPPLGHGIHRYIFTIIALSEPLRFDRSQRVSKRHIAKAMVGKVAGWGQWVGHFERPWPS</sequence>
<evidence type="ECO:0000256" key="3">
    <source>
        <dbReference type="ARBA" id="ARBA00023004"/>
    </source>
</evidence>
<dbReference type="InterPro" id="IPR036008">
    <property type="entry name" value="Aconitase_4Fe-4S_dom"/>
</dbReference>
<feature type="domain" description="Aconitase A/isopropylmalate dehydratase small subunit swivel" evidence="5">
    <location>
        <begin position="494"/>
        <end position="551"/>
    </location>
</feature>
<dbReference type="InterPro" id="IPR011827">
    <property type="entry name" value="LeuD_type2/HacB/DmdB"/>
</dbReference>
<dbReference type="Gene3D" id="3.90.280.10">
    <property type="entry name" value="PEBP-like"/>
    <property type="match status" value="1"/>
</dbReference>
<evidence type="ECO:0000259" key="5">
    <source>
        <dbReference type="Pfam" id="PF00694"/>
    </source>
</evidence>
<dbReference type="Gene3D" id="3.20.19.10">
    <property type="entry name" value="Aconitase, domain 4"/>
    <property type="match status" value="1"/>
</dbReference>
<comment type="similarity">
    <text evidence="2">Belongs to the LeuD family. LeuD type 2 subfamily.</text>
</comment>
<dbReference type="CDD" id="cd00457">
    <property type="entry name" value="PEBP"/>
    <property type="match status" value="1"/>
</dbReference>
<dbReference type="SUPFAM" id="SSF53732">
    <property type="entry name" value="Aconitase iron-sulfur domain"/>
    <property type="match status" value="1"/>
</dbReference>
<dbReference type="NCBIfam" id="TIGR02087">
    <property type="entry name" value="LEUD_arch"/>
    <property type="match status" value="1"/>
</dbReference>
<dbReference type="InterPro" id="IPR015931">
    <property type="entry name" value="Acnase/IPM_dHydase_lsu_aba_1/3"/>
</dbReference>
<organism evidence="6">
    <name type="scientific">Aspergillus flavus</name>
    <dbReference type="NCBI Taxonomy" id="5059"/>
    <lineage>
        <taxon>Eukaryota</taxon>
        <taxon>Fungi</taxon>
        <taxon>Dikarya</taxon>
        <taxon>Ascomycota</taxon>
        <taxon>Pezizomycotina</taxon>
        <taxon>Eurotiomycetes</taxon>
        <taxon>Eurotiomycetidae</taxon>
        <taxon>Eurotiales</taxon>
        <taxon>Aspergillaceae</taxon>
        <taxon>Aspergillus</taxon>
        <taxon>Aspergillus subgen. Circumdati</taxon>
    </lineage>
</organism>
<keyword evidence="4" id="KW-0456">Lyase</keyword>
<dbReference type="PANTHER" id="PTHR43345:SF2">
    <property type="entry name" value="3-ISOPROPYLMALATE DEHYDRATASE SMALL SUBUNIT 1"/>
    <property type="match status" value="1"/>
</dbReference>
<dbReference type="SUPFAM" id="SSF52016">
    <property type="entry name" value="LeuD/IlvD-like"/>
    <property type="match status" value="1"/>
</dbReference>